<sequence length="101" mass="11804">MEINLLFAALSTFVLNVPFGFIRHGFKKFSVMWFVCIHVPIPFVILFRHLFGLGFQLYTYPIMVSAFFLGQFAGKKIRIRREAKKILAQELHAKDIKKDQL</sequence>
<evidence type="ECO:0000313" key="3">
    <source>
        <dbReference type="Proteomes" id="UP000218267"/>
    </source>
</evidence>
<organism evidence="2 3">
    <name type="scientific">Labilibaculum antarcticum</name>
    <dbReference type="NCBI Taxonomy" id="1717717"/>
    <lineage>
        <taxon>Bacteria</taxon>
        <taxon>Pseudomonadati</taxon>
        <taxon>Bacteroidota</taxon>
        <taxon>Bacteroidia</taxon>
        <taxon>Marinilabiliales</taxon>
        <taxon>Marinifilaceae</taxon>
        <taxon>Labilibaculum</taxon>
    </lineage>
</organism>
<keyword evidence="1" id="KW-0812">Transmembrane</keyword>
<reference evidence="2 3" key="1">
    <citation type="journal article" date="2018" name="Mar. Genomics">
        <title>Complete genome sequence of Marinifilaceae bacterium strain SPP2, isolated from the Antarctic marine sediment.</title>
        <authorList>
            <person name="Watanabe M."/>
            <person name="Kojima H."/>
            <person name="Fukui M."/>
        </authorList>
    </citation>
    <scope>NUCLEOTIDE SEQUENCE [LARGE SCALE GENOMIC DNA]</scope>
    <source>
        <strain evidence="2 3">SPP2</strain>
    </source>
</reference>
<dbReference type="Proteomes" id="UP000218267">
    <property type="component" value="Chromosome"/>
</dbReference>
<dbReference type="RefSeq" id="WP_188115970.1">
    <property type="nucleotide sequence ID" value="NZ_AP018042.1"/>
</dbReference>
<keyword evidence="1" id="KW-1133">Transmembrane helix</keyword>
<gene>
    <name evidence="2" type="ORF">ALGA_1305</name>
</gene>
<evidence type="ECO:0000313" key="2">
    <source>
        <dbReference type="EMBL" id="BAX79690.1"/>
    </source>
</evidence>
<protein>
    <submittedName>
        <fullName evidence="2">Uncharacterized protein</fullName>
    </submittedName>
</protein>
<evidence type="ECO:0000256" key="1">
    <source>
        <dbReference type="SAM" id="Phobius"/>
    </source>
</evidence>
<dbReference type="EMBL" id="AP018042">
    <property type="protein sequence ID" value="BAX79690.1"/>
    <property type="molecule type" value="Genomic_DNA"/>
</dbReference>
<feature type="transmembrane region" description="Helical" evidence="1">
    <location>
        <begin position="6"/>
        <end position="22"/>
    </location>
</feature>
<dbReference type="KEGG" id="mbas:ALGA_1305"/>
<feature type="transmembrane region" description="Helical" evidence="1">
    <location>
        <begin position="57"/>
        <end position="74"/>
    </location>
</feature>
<dbReference type="AlphaFoldDB" id="A0A1Y1CHC6"/>
<keyword evidence="3" id="KW-1185">Reference proteome</keyword>
<reference evidence="3" key="2">
    <citation type="journal article" date="2020" name="Antonie Van Leeuwenhoek">
        <title>Labilibaculum antarcticum sp. nov., a novel facultative anaerobic, psychrotorelant bacterium isolated from marine sediment of Antarctica.</title>
        <authorList>
            <person name="Watanabe M."/>
            <person name="Kojima H."/>
            <person name="Fukui M."/>
        </authorList>
    </citation>
    <scope>NUCLEOTIDE SEQUENCE [LARGE SCALE GENOMIC DNA]</scope>
    <source>
        <strain evidence="3">SPP2</strain>
    </source>
</reference>
<keyword evidence="1" id="KW-0472">Membrane</keyword>
<accession>A0A1Y1CHC6</accession>
<feature type="transmembrane region" description="Helical" evidence="1">
    <location>
        <begin position="29"/>
        <end position="51"/>
    </location>
</feature>
<name>A0A1Y1CHC6_9BACT</name>
<proteinExistence type="predicted"/>